<comment type="caution">
    <text evidence="2">The sequence shown here is derived from an EMBL/GenBank/DDBJ whole genome shotgun (WGS) entry which is preliminary data.</text>
</comment>
<reference evidence="2 3" key="1">
    <citation type="journal article" date="2021" name="Nat. Commun.">
        <title>Genetic determinants of endophytism in the Arabidopsis root mycobiome.</title>
        <authorList>
            <person name="Mesny F."/>
            <person name="Miyauchi S."/>
            <person name="Thiergart T."/>
            <person name="Pickel B."/>
            <person name="Atanasova L."/>
            <person name="Karlsson M."/>
            <person name="Huettel B."/>
            <person name="Barry K.W."/>
            <person name="Haridas S."/>
            <person name="Chen C."/>
            <person name="Bauer D."/>
            <person name="Andreopoulos W."/>
            <person name="Pangilinan J."/>
            <person name="LaButti K."/>
            <person name="Riley R."/>
            <person name="Lipzen A."/>
            <person name="Clum A."/>
            <person name="Drula E."/>
            <person name="Henrissat B."/>
            <person name="Kohler A."/>
            <person name="Grigoriev I.V."/>
            <person name="Martin F.M."/>
            <person name="Hacquard S."/>
        </authorList>
    </citation>
    <scope>NUCLEOTIDE SEQUENCE [LARGE SCALE GENOMIC DNA]</scope>
    <source>
        <strain evidence="2 3">MPI-CAGE-CH-0241</strain>
    </source>
</reference>
<accession>A0A9P8W0W0</accession>
<feature type="region of interest" description="Disordered" evidence="1">
    <location>
        <begin position="157"/>
        <end position="182"/>
    </location>
</feature>
<feature type="compositionally biased region" description="Polar residues" evidence="1">
    <location>
        <begin position="111"/>
        <end position="144"/>
    </location>
</feature>
<dbReference type="CDD" id="cd14688">
    <property type="entry name" value="bZIP_YAP"/>
    <property type="match status" value="1"/>
</dbReference>
<dbReference type="AlphaFoldDB" id="A0A9P8W0W0"/>
<sequence length="404" mass="44267">MPDHETVNPAGIESAAPKNPPKRVLTAARKEQNRVAQKAYRKRQRELREKHRANVLRSKGNPPTLTLLRPREAGGSSQAEQRALQPPITGSELFQFQQSQNDAFLHFPSIPMSTQDQNISPSTALAQLPSRSESEPRTASSPFKNLELTLSCTGGLSAESSGGTASGSGGRNANGSSQTDQSLLPTIGDADIYASAPHAIRNTLQLAPNRVFAAGLENAMVLGFDLEKLLECNGDYVSPFYQSNANPHSDPLALISASTSLVSSSNGGANIPIHLRPTMAQVLVPHPAGLDLIPIPFFRERAIMLSVAMPGTFSMWELQKDIFSRDGLMFWQPTRLELGSKSGCPMFQPWDMRSWEAAPWFLEKWCMIFGGAEHSFWKQSIWWNSLRVEEDCSPRQIAATSLGD</sequence>
<dbReference type="PANTHER" id="PTHR38116:SF8">
    <property type="entry name" value="BZIP DOMAIN-CONTAINING PROTEIN"/>
    <property type="match status" value="1"/>
</dbReference>
<evidence type="ECO:0000256" key="1">
    <source>
        <dbReference type="SAM" id="MobiDB-lite"/>
    </source>
</evidence>
<dbReference type="InterPro" id="IPR021833">
    <property type="entry name" value="DUF3425"/>
</dbReference>
<protein>
    <recommendedName>
        <fullName evidence="4">BZIP domain-containing protein</fullName>
    </recommendedName>
</protein>
<dbReference type="PANTHER" id="PTHR38116">
    <property type="entry name" value="CHROMOSOME 7, WHOLE GENOME SHOTGUN SEQUENCE"/>
    <property type="match status" value="1"/>
</dbReference>
<proteinExistence type="predicted"/>
<name>A0A9P8W0W0_9HYPO</name>
<organism evidence="2 3">
    <name type="scientific">Thelonectria olida</name>
    <dbReference type="NCBI Taxonomy" id="1576542"/>
    <lineage>
        <taxon>Eukaryota</taxon>
        <taxon>Fungi</taxon>
        <taxon>Dikarya</taxon>
        <taxon>Ascomycota</taxon>
        <taxon>Pezizomycotina</taxon>
        <taxon>Sordariomycetes</taxon>
        <taxon>Hypocreomycetidae</taxon>
        <taxon>Hypocreales</taxon>
        <taxon>Nectriaceae</taxon>
        <taxon>Thelonectria</taxon>
    </lineage>
</organism>
<evidence type="ECO:0000313" key="3">
    <source>
        <dbReference type="Proteomes" id="UP000777438"/>
    </source>
</evidence>
<gene>
    <name evidence="2" type="ORF">B0T10DRAFT_135315</name>
</gene>
<feature type="compositionally biased region" description="Basic residues" evidence="1">
    <location>
        <begin position="39"/>
        <end position="54"/>
    </location>
</feature>
<evidence type="ECO:0008006" key="4">
    <source>
        <dbReference type="Google" id="ProtNLM"/>
    </source>
</evidence>
<dbReference type="Pfam" id="PF11905">
    <property type="entry name" value="DUF3425"/>
    <property type="match status" value="1"/>
</dbReference>
<keyword evidence="3" id="KW-1185">Reference proteome</keyword>
<feature type="region of interest" description="Disordered" evidence="1">
    <location>
        <begin position="108"/>
        <end position="144"/>
    </location>
</feature>
<dbReference type="Proteomes" id="UP000777438">
    <property type="component" value="Unassembled WGS sequence"/>
</dbReference>
<feature type="region of interest" description="Disordered" evidence="1">
    <location>
        <begin position="1"/>
        <end position="83"/>
    </location>
</feature>
<evidence type="ECO:0000313" key="2">
    <source>
        <dbReference type="EMBL" id="KAH6884152.1"/>
    </source>
</evidence>
<dbReference type="OrthoDB" id="5973539at2759"/>
<dbReference type="EMBL" id="JAGPYM010000021">
    <property type="protein sequence ID" value="KAH6884152.1"/>
    <property type="molecule type" value="Genomic_DNA"/>
</dbReference>